<dbReference type="EMBL" id="JAUCBP010000007">
    <property type="protein sequence ID" value="MDM7860964.1"/>
    <property type="molecule type" value="Genomic_DNA"/>
</dbReference>
<sequence length="328" mass="36621">MKCLDKYFHFNPNEVKSVLRTLYIIILALFLSSIHHQPARANTPELHLEHSEVLEIVQGISLAFDTHYIEPDKAKNVKQTLQSMLVTGDFDQAFEFYRLKTLLESTVIKITSDSNFKLVRRTNLSQQNAIDSEEHLSNAQTQVLEPNIGYIALSGDFVHDAREELVAALNQMSDTDALIIDIRDAGLGSVDLSQLIISYFNEPNTLLGHIYAGRKTPVPLVSYDISELQFQMPVFILTSSFVAGPWEFLAYTLKHLEKATIVGEDTIGLGMLTSPIPVSKHASVLISTGIIKLNATDDSWHRSGVIADYQTSADASFEHAYQLAQKLD</sequence>
<gene>
    <name evidence="2" type="ORF">QTP81_10180</name>
</gene>
<dbReference type="InterPro" id="IPR029045">
    <property type="entry name" value="ClpP/crotonase-like_dom_sf"/>
</dbReference>
<dbReference type="Proteomes" id="UP001234343">
    <property type="component" value="Unassembled WGS sequence"/>
</dbReference>
<evidence type="ECO:0000313" key="3">
    <source>
        <dbReference type="Proteomes" id="UP001234343"/>
    </source>
</evidence>
<dbReference type="SMART" id="SM00245">
    <property type="entry name" value="TSPc"/>
    <property type="match status" value="1"/>
</dbReference>
<protein>
    <submittedName>
        <fullName evidence="2">S41 family peptidase</fullName>
    </submittedName>
</protein>
<accession>A0ABT7SXP2</accession>
<reference evidence="2 3" key="1">
    <citation type="submission" date="2023-06" db="EMBL/GenBank/DDBJ databases">
        <title>Alteromonas sp. ASW11-36 isolated from intertidal sand.</title>
        <authorList>
            <person name="Li Y."/>
        </authorList>
    </citation>
    <scope>NUCLEOTIDE SEQUENCE [LARGE SCALE GENOMIC DNA]</scope>
    <source>
        <strain evidence="2 3">ASW11-36</strain>
    </source>
</reference>
<name>A0ABT7SXP2_9ALTE</name>
<dbReference type="PANTHER" id="PTHR11261">
    <property type="entry name" value="INTERPHOTORECEPTOR RETINOID-BINDING PROTEIN"/>
    <property type="match status" value="1"/>
</dbReference>
<dbReference type="Gene3D" id="3.90.226.10">
    <property type="entry name" value="2-enoyl-CoA Hydratase, Chain A, domain 1"/>
    <property type="match status" value="1"/>
</dbReference>
<dbReference type="Pfam" id="PF03572">
    <property type="entry name" value="Peptidase_S41"/>
    <property type="match status" value="1"/>
</dbReference>
<dbReference type="Gene3D" id="3.30.750.44">
    <property type="match status" value="1"/>
</dbReference>
<organism evidence="2 3">
    <name type="scientific">Alteromonas arenosi</name>
    <dbReference type="NCBI Taxonomy" id="3055817"/>
    <lineage>
        <taxon>Bacteria</taxon>
        <taxon>Pseudomonadati</taxon>
        <taxon>Pseudomonadota</taxon>
        <taxon>Gammaproteobacteria</taxon>
        <taxon>Alteromonadales</taxon>
        <taxon>Alteromonadaceae</taxon>
        <taxon>Alteromonas/Salinimonas group</taxon>
        <taxon>Alteromonas</taxon>
    </lineage>
</organism>
<evidence type="ECO:0000313" key="2">
    <source>
        <dbReference type="EMBL" id="MDM7860964.1"/>
    </source>
</evidence>
<keyword evidence="3" id="KW-1185">Reference proteome</keyword>
<dbReference type="InterPro" id="IPR005151">
    <property type="entry name" value="Tail-specific_protease"/>
</dbReference>
<proteinExistence type="predicted"/>
<comment type="caution">
    <text evidence="2">The sequence shown here is derived from an EMBL/GenBank/DDBJ whole genome shotgun (WGS) entry which is preliminary data.</text>
</comment>
<evidence type="ECO:0000259" key="1">
    <source>
        <dbReference type="SMART" id="SM00245"/>
    </source>
</evidence>
<dbReference type="SUPFAM" id="SSF52096">
    <property type="entry name" value="ClpP/crotonase"/>
    <property type="match status" value="1"/>
</dbReference>
<feature type="domain" description="Tail specific protease" evidence="1">
    <location>
        <begin position="111"/>
        <end position="312"/>
    </location>
</feature>
<dbReference type="PANTHER" id="PTHR11261:SF3">
    <property type="entry name" value="RETINOL-BINDING PROTEIN 3"/>
    <property type="match status" value="1"/>
</dbReference>
<dbReference type="RefSeq" id="WP_289365252.1">
    <property type="nucleotide sequence ID" value="NZ_JAUCBP010000007.1"/>
</dbReference>